<dbReference type="Gene3D" id="1.50.10.130">
    <property type="entry name" value="Terpene synthase, N-terminal domain"/>
    <property type="match status" value="1"/>
</dbReference>
<evidence type="ECO:0000259" key="6">
    <source>
        <dbReference type="Pfam" id="PF03936"/>
    </source>
</evidence>
<dbReference type="GO" id="GO:0010333">
    <property type="term" value="F:terpene synthase activity"/>
    <property type="evidence" value="ECO:0007669"/>
    <property type="project" value="InterPro"/>
</dbReference>
<dbReference type="AlphaFoldDB" id="A0A7N2ML83"/>
<dbReference type="GO" id="GO:0046983">
    <property type="term" value="F:protein dimerization activity"/>
    <property type="evidence" value="ECO:0007669"/>
    <property type="project" value="InterPro"/>
</dbReference>
<evidence type="ECO:0000256" key="1">
    <source>
        <dbReference type="ARBA" id="ARBA00001946"/>
    </source>
</evidence>
<dbReference type="InterPro" id="IPR036965">
    <property type="entry name" value="Terpene_synth_N_sf"/>
</dbReference>
<name>A0A7N2ML83_QUELO</name>
<dbReference type="Proteomes" id="UP000594261">
    <property type="component" value="Chromosome 9"/>
</dbReference>
<proteinExistence type="predicted"/>
<keyword evidence="10" id="KW-1185">Reference proteome</keyword>
<sequence>MVESCLEECNIEGIFTLTVDNASSNHVAISYLKEATNRWKGTVLGNEFVHVRCCAHILNLIVTDGLKHHNKSIDRVCHAVRYVKASPNRLQTFKRCVEKMKIESKAILCLDVATRWNSTYKMLENSEKFEHAFKRMEYEDLDYILHFRDGDYDRRPPNEDDWETCRKFVKFLKLFYNATKRFSSSLYVTSNAFFDEIYMIKRKIDLFSRSEDHFLYSMAKTMKEKFDKYWGSGEDSSKKGNVLLYVAVVLDPRKKLDYLNYFLLNLYGENVAKVITDLVENVLKRLYEHYNSTHSSYVSIQSASEISRMKGVGVDVDDGDLDRFIASQYKAFRQGKQPVGCVDEVAKYLMENIEGENDKTFNILAWWKYNTNKYSILSRLARDVLVVPVSTVASESAFSTGGRILDPFRSSLALEMVQSLICTQNWLQSSVQILLRQAMDDVELFEDYGKCNVLKMPLSMALNLLLSLPTCNFPIAAFPSIGPIHLKSLVTSRSDFVSGPVQCKVSSKISSSTDIVRRSADYQPPIWNYDYIQSLRSEYLGEEYTGQVNKLKEQVRMMLHQVMDPLEQLELIDTLQRLGLSYHFEGEMKRILEGLYKNDHGGDLWKKENLYATALKFRLFRQHGYSVSEEVFNSFMERGSFKACLCDDTKGMLALYEASFLSIEGENILDEARDFSKKHLQEFVKQNKDQNISTVAVSHALELPLHWRILRVEARWFIDVYRSKEDMNPTLLKFAELDFNMVQATHQEDLKQVSWWWRSTGIAEKLSFARDRLTESFFWTVGCTFHPHFGYCRRISTKVNVLITVLDDIYDVYGTVDELELFTDVVERWDINAMDGLPNYMKICFLALHNSVNEMGFDILKEQEFHIIRYFKKTWADLCKAYLLEAKWYYSGYTPRLQEYLENACFSIAAPTILLHAYCSYTNTITKEALDCLEEYPNIVRLSSMILRLADDLGTSTDELKRGDVPSSIQCYMNETGASEEDAREYIRCLISATWKKMNEERSVTSPFSETFIEIAFNLGRMAQCIYQYGDGHGVGNHETKDRLLSLFVQPFPPYKD</sequence>
<dbReference type="EnsemblPlants" id="QL09p025712:mrna">
    <property type="protein sequence ID" value="QL09p025712:mrna"/>
    <property type="gene ID" value="QL09p025712"/>
</dbReference>
<evidence type="ECO:0000256" key="2">
    <source>
        <dbReference type="ARBA" id="ARBA00022723"/>
    </source>
</evidence>
<evidence type="ECO:0000256" key="3">
    <source>
        <dbReference type="ARBA" id="ARBA00022842"/>
    </source>
</evidence>
<dbReference type="SUPFAM" id="SSF48576">
    <property type="entry name" value="Terpenoid synthases"/>
    <property type="match status" value="1"/>
</dbReference>
<dbReference type="GO" id="GO:0003677">
    <property type="term" value="F:DNA binding"/>
    <property type="evidence" value="ECO:0007669"/>
    <property type="project" value="InterPro"/>
</dbReference>
<feature type="domain" description="Terpene synthase metal-binding" evidence="6">
    <location>
        <begin position="760"/>
        <end position="997"/>
    </location>
</feature>
<dbReference type="SUPFAM" id="SSF53098">
    <property type="entry name" value="Ribonuclease H-like"/>
    <property type="match status" value="1"/>
</dbReference>
<evidence type="ECO:0000259" key="8">
    <source>
        <dbReference type="Pfam" id="PF14372"/>
    </source>
</evidence>
<dbReference type="GO" id="GO:0016102">
    <property type="term" value="P:diterpenoid biosynthetic process"/>
    <property type="evidence" value="ECO:0007669"/>
    <property type="project" value="InterPro"/>
</dbReference>
<evidence type="ECO:0000313" key="9">
    <source>
        <dbReference type="EnsemblPlants" id="QL09p025712:mrna"/>
    </source>
</evidence>
<dbReference type="GO" id="GO:0000287">
    <property type="term" value="F:magnesium ion binding"/>
    <property type="evidence" value="ECO:0007669"/>
    <property type="project" value="InterPro"/>
</dbReference>
<accession>A0A7N2ML83</accession>
<dbReference type="InParanoid" id="A0A7N2ML83"/>
<dbReference type="Pfam" id="PF14372">
    <property type="entry name" value="hAT-like_RNase-H"/>
    <property type="match status" value="1"/>
</dbReference>
<feature type="domain" description="Terpene synthase N-terminal" evidence="5">
    <location>
        <begin position="526"/>
        <end position="701"/>
    </location>
</feature>
<evidence type="ECO:0000259" key="5">
    <source>
        <dbReference type="Pfam" id="PF01397"/>
    </source>
</evidence>
<dbReference type="Pfam" id="PF03936">
    <property type="entry name" value="Terpene_synth_C"/>
    <property type="match status" value="1"/>
</dbReference>
<keyword evidence="2" id="KW-0479">Metal-binding</keyword>
<dbReference type="EMBL" id="LRBV02000009">
    <property type="status" value="NOT_ANNOTATED_CDS"/>
    <property type="molecule type" value="Genomic_DNA"/>
</dbReference>
<keyword evidence="4" id="KW-0456">Lyase</keyword>
<dbReference type="Pfam" id="PF01397">
    <property type="entry name" value="Terpene_synth"/>
    <property type="match status" value="1"/>
</dbReference>
<dbReference type="InterPro" id="IPR050148">
    <property type="entry name" value="Terpene_synthase-like"/>
</dbReference>
<dbReference type="PANTHER" id="PTHR31225:SF9">
    <property type="entry name" value="TERPENE SYNTHASE 10"/>
    <property type="match status" value="1"/>
</dbReference>
<feature type="domain" description="HAT C-terminal dimerisation" evidence="7">
    <location>
        <begin position="344"/>
        <end position="427"/>
    </location>
</feature>
<protein>
    <submittedName>
        <fullName evidence="9">Uncharacterized protein</fullName>
    </submittedName>
</protein>
<reference evidence="9 10" key="1">
    <citation type="journal article" date="2016" name="G3 (Bethesda)">
        <title>First Draft Assembly and Annotation of the Genome of a California Endemic Oak Quercus lobata Nee (Fagaceae).</title>
        <authorList>
            <person name="Sork V.L."/>
            <person name="Fitz-Gibbon S.T."/>
            <person name="Puiu D."/>
            <person name="Crepeau M."/>
            <person name="Gugger P.F."/>
            <person name="Sherman R."/>
            <person name="Stevens K."/>
            <person name="Langley C.H."/>
            <person name="Pellegrini M."/>
            <person name="Salzberg S.L."/>
        </authorList>
    </citation>
    <scope>NUCLEOTIDE SEQUENCE [LARGE SCALE GENOMIC DNA]</scope>
    <source>
        <strain evidence="9 10">cv. SW786</strain>
    </source>
</reference>
<dbReference type="SFLD" id="SFLDG01604">
    <property type="entry name" value="Terpene_Cyclase_Like_1_C_Termi"/>
    <property type="match status" value="1"/>
</dbReference>
<dbReference type="SUPFAM" id="SSF48239">
    <property type="entry name" value="Terpenoid cyclases/Protein prenyltransferases"/>
    <property type="match status" value="1"/>
</dbReference>
<dbReference type="InterPro" id="IPR008906">
    <property type="entry name" value="HATC_C_dom"/>
</dbReference>
<dbReference type="InterPro" id="IPR008930">
    <property type="entry name" value="Terpenoid_cyclase/PrenylTrfase"/>
</dbReference>
<dbReference type="SFLD" id="SFLDG01014">
    <property type="entry name" value="Terpene_Cyclase_Like_1_N-term"/>
    <property type="match status" value="1"/>
</dbReference>
<dbReference type="FunFam" id="1.50.10.130:FF:000001">
    <property type="entry name" value="Isoprene synthase, chloroplastic"/>
    <property type="match status" value="1"/>
</dbReference>
<dbReference type="Gramene" id="QL09p025712:mrna">
    <property type="protein sequence ID" value="QL09p025712:mrna"/>
    <property type="gene ID" value="QL09p025712"/>
</dbReference>
<evidence type="ECO:0000313" key="10">
    <source>
        <dbReference type="Proteomes" id="UP000594261"/>
    </source>
</evidence>
<evidence type="ECO:0000259" key="7">
    <source>
        <dbReference type="Pfam" id="PF05699"/>
    </source>
</evidence>
<keyword evidence="3" id="KW-0460">Magnesium</keyword>
<dbReference type="Gene3D" id="1.10.600.10">
    <property type="entry name" value="Farnesyl Diphosphate Synthase"/>
    <property type="match status" value="1"/>
</dbReference>
<dbReference type="PANTHER" id="PTHR31225">
    <property type="entry name" value="OS04G0344100 PROTEIN-RELATED"/>
    <property type="match status" value="1"/>
</dbReference>
<dbReference type="InterPro" id="IPR012337">
    <property type="entry name" value="RNaseH-like_sf"/>
</dbReference>
<dbReference type="FunCoup" id="A0A7N2ML83">
    <property type="interactions" value="301"/>
</dbReference>
<comment type="cofactor">
    <cofactor evidence="1">
        <name>Mg(2+)</name>
        <dbReference type="ChEBI" id="CHEBI:18420"/>
    </cofactor>
</comment>
<dbReference type="SFLD" id="SFLDG01019">
    <property type="entry name" value="Terpene_Cyclase_Like_1_C_Termi"/>
    <property type="match status" value="1"/>
</dbReference>
<dbReference type="InterPro" id="IPR001906">
    <property type="entry name" value="Terpene_synth_N"/>
</dbReference>
<dbReference type="CDD" id="cd00684">
    <property type="entry name" value="Terpene_cyclase_plant_C1"/>
    <property type="match status" value="1"/>
</dbReference>
<dbReference type="InterPro" id="IPR005630">
    <property type="entry name" value="Terpene_synthase_metal-bd"/>
</dbReference>
<dbReference type="InterPro" id="IPR025525">
    <property type="entry name" value="hAT-like_transposase_RNase-H"/>
</dbReference>
<dbReference type="FunFam" id="1.10.600.10:FF:000007">
    <property type="entry name" value="Isoprene synthase, chloroplastic"/>
    <property type="match status" value="1"/>
</dbReference>
<dbReference type="InterPro" id="IPR044814">
    <property type="entry name" value="Terpene_cyclase_plant_C1"/>
</dbReference>
<dbReference type="Pfam" id="PF05699">
    <property type="entry name" value="Dimer_Tnp_hAT"/>
    <property type="match status" value="1"/>
</dbReference>
<reference evidence="9" key="2">
    <citation type="submission" date="2021-01" db="UniProtKB">
        <authorList>
            <consortium name="EnsemblPlants"/>
        </authorList>
    </citation>
    <scope>IDENTIFICATION</scope>
</reference>
<dbReference type="SFLD" id="SFLDS00005">
    <property type="entry name" value="Isoprenoid_Synthase_Type_I"/>
    <property type="match status" value="1"/>
</dbReference>
<feature type="domain" description="hAT-like transposase RNase-H fold" evidence="8">
    <location>
        <begin position="183"/>
        <end position="290"/>
    </location>
</feature>
<organism evidence="9 10">
    <name type="scientific">Quercus lobata</name>
    <name type="common">Valley oak</name>
    <dbReference type="NCBI Taxonomy" id="97700"/>
    <lineage>
        <taxon>Eukaryota</taxon>
        <taxon>Viridiplantae</taxon>
        <taxon>Streptophyta</taxon>
        <taxon>Embryophyta</taxon>
        <taxon>Tracheophyta</taxon>
        <taxon>Spermatophyta</taxon>
        <taxon>Magnoliopsida</taxon>
        <taxon>eudicotyledons</taxon>
        <taxon>Gunneridae</taxon>
        <taxon>Pentapetalae</taxon>
        <taxon>rosids</taxon>
        <taxon>fabids</taxon>
        <taxon>Fagales</taxon>
        <taxon>Fagaceae</taxon>
        <taxon>Quercus</taxon>
    </lineage>
</organism>
<dbReference type="InterPro" id="IPR034741">
    <property type="entry name" value="Terpene_cyclase-like_1_C"/>
</dbReference>
<evidence type="ECO:0000256" key="4">
    <source>
        <dbReference type="ARBA" id="ARBA00023239"/>
    </source>
</evidence>
<dbReference type="InterPro" id="IPR008949">
    <property type="entry name" value="Isoprenoid_synthase_dom_sf"/>
</dbReference>